<keyword evidence="1" id="KW-0812">Transmembrane</keyword>
<evidence type="ECO:0000256" key="1">
    <source>
        <dbReference type="SAM" id="Phobius"/>
    </source>
</evidence>
<dbReference type="EMBL" id="CABPRJ010001446">
    <property type="protein sequence ID" value="VVC37401.1"/>
    <property type="molecule type" value="Genomic_DNA"/>
</dbReference>
<feature type="transmembrane region" description="Helical" evidence="1">
    <location>
        <begin position="70"/>
        <end position="88"/>
    </location>
</feature>
<proteinExistence type="predicted"/>
<dbReference type="AlphaFoldDB" id="A0A5E4N1J2"/>
<feature type="domain" description="Deltamethrin resistance protein prag01" evidence="2">
    <location>
        <begin position="50"/>
        <end position="99"/>
    </location>
</feature>
<evidence type="ECO:0000259" key="2">
    <source>
        <dbReference type="Pfam" id="PF16020"/>
    </source>
</evidence>
<sequence>MLPLRKLISFKQLRFQRSQTLQISFLGKKKKPKDEVELSVQERFRLVTMDDMPVPKGDWIEHNAKRNQKYNAVLAVGFISLIGSIIILKDSMFFNAFPPPYPFNPIVEDDKCDCQCEC</sequence>
<keyword evidence="4" id="KW-1185">Reference proteome</keyword>
<protein>
    <submittedName>
        <fullName evidence="3">Deltamethrin resistance protein prag01</fullName>
    </submittedName>
</protein>
<keyword evidence="1" id="KW-1133">Transmembrane helix</keyword>
<dbReference type="PANTHER" id="PTHR22133">
    <property type="entry name" value="AT01821P-RELATED"/>
    <property type="match status" value="1"/>
</dbReference>
<organism evidence="3 4">
    <name type="scientific">Cinara cedri</name>
    <dbReference type="NCBI Taxonomy" id="506608"/>
    <lineage>
        <taxon>Eukaryota</taxon>
        <taxon>Metazoa</taxon>
        <taxon>Ecdysozoa</taxon>
        <taxon>Arthropoda</taxon>
        <taxon>Hexapoda</taxon>
        <taxon>Insecta</taxon>
        <taxon>Pterygota</taxon>
        <taxon>Neoptera</taxon>
        <taxon>Paraneoptera</taxon>
        <taxon>Hemiptera</taxon>
        <taxon>Sternorrhyncha</taxon>
        <taxon>Aphidomorpha</taxon>
        <taxon>Aphidoidea</taxon>
        <taxon>Aphididae</taxon>
        <taxon>Lachninae</taxon>
        <taxon>Cinara</taxon>
    </lineage>
</organism>
<name>A0A5E4N1J2_9HEMI</name>
<dbReference type="Pfam" id="PF16020">
    <property type="entry name" value="Deltameth_res"/>
    <property type="match status" value="1"/>
</dbReference>
<dbReference type="Proteomes" id="UP000325440">
    <property type="component" value="Unassembled WGS sequence"/>
</dbReference>
<reference evidence="3 4" key="1">
    <citation type="submission" date="2019-08" db="EMBL/GenBank/DDBJ databases">
        <authorList>
            <person name="Alioto T."/>
            <person name="Alioto T."/>
            <person name="Gomez Garrido J."/>
        </authorList>
    </citation>
    <scope>NUCLEOTIDE SEQUENCE [LARGE SCALE GENOMIC DNA]</scope>
</reference>
<dbReference type="InterPro" id="IPR031973">
    <property type="entry name" value="Deltameth_res_prag01"/>
</dbReference>
<evidence type="ECO:0000313" key="4">
    <source>
        <dbReference type="Proteomes" id="UP000325440"/>
    </source>
</evidence>
<evidence type="ECO:0000313" key="3">
    <source>
        <dbReference type="EMBL" id="VVC37401.1"/>
    </source>
</evidence>
<dbReference type="OrthoDB" id="9981889at2759"/>
<accession>A0A5E4N1J2</accession>
<keyword evidence="1" id="KW-0472">Membrane</keyword>
<gene>
    <name evidence="3" type="ORF">CINCED_3A012942</name>
</gene>
<dbReference type="PANTHER" id="PTHR22133:SF2">
    <property type="entry name" value="AT01821P-RELATED"/>
    <property type="match status" value="1"/>
</dbReference>